<organism evidence="3 4">
    <name type="scientific">Cyclotella atomus</name>
    <dbReference type="NCBI Taxonomy" id="382360"/>
    <lineage>
        <taxon>Eukaryota</taxon>
        <taxon>Sar</taxon>
        <taxon>Stramenopiles</taxon>
        <taxon>Ochrophyta</taxon>
        <taxon>Bacillariophyta</taxon>
        <taxon>Coscinodiscophyceae</taxon>
        <taxon>Thalassiosirophycidae</taxon>
        <taxon>Stephanodiscales</taxon>
        <taxon>Stephanodiscaceae</taxon>
        <taxon>Cyclotella</taxon>
    </lineage>
</organism>
<gene>
    <name evidence="3" type="ORF">ACHAWO_012354</name>
</gene>
<proteinExistence type="predicted"/>
<reference evidence="3 4" key="1">
    <citation type="submission" date="2024-10" db="EMBL/GenBank/DDBJ databases">
        <title>Updated reference genomes for cyclostephanoid diatoms.</title>
        <authorList>
            <person name="Roberts W.R."/>
            <person name="Alverson A.J."/>
        </authorList>
    </citation>
    <scope>NUCLEOTIDE SEQUENCE [LARGE SCALE GENOMIC DNA]</scope>
    <source>
        <strain evidence="3 4">AJA010-31</strain>
    </source>
</reference>
<dbReference type="EMBL" id="JALLPJ020000345">
    <property type="protein sequence ID" value="KAL3794707.1"/>
    <property type="molecule type" value="Genomic_DNA"/>
</dbReference>
<feature type="compositionally biased region" description="Basic and acidic residues" evidence="1">
    <location>
        <begin position="108"/>
        <end position="124"/>
    </location>
</feature>
<evidence type="ECO:0000313" key="3">
    <source>
        <dbReference type="EMBL" id="KAL3794707.1"/>
    </source>
</evidence>
<dbReference type="AlphaFoldDB" id="A0ABD3Q405"/>
<feature type="region of interest" description="Disordered" evidence="1">
    <location>
        <begin position="108"/>
        <end position="133"/>
    </location>
</feature>
<evidence type="ECO:0000313" key="4">
    <source>
        <dbReference type="Proteomes" id="UP001530400"/>
    </source>
</evidence>
<accession>A0ABD3Q405</accession>
<name>A0ABD3Q405_9STRA</name>
<comment type="caution">
    <text evidence="3">The sequence shown here is derived from an EMBL/GenBank/DDBJ whole genome shotgun (WGS) entry which is preliminary data.</text>
</comment>
<feature type="chain" id="PRO_5044856853" evidence="2">
    <location>
        <begin position="27"/>
        <end position="381"/>
    </location>
</feature>
<feature type="signal peptide" evidence="2">
    <location>
        <begin position="1"/>
        <end position="26"/>
    </location>
</feature>
<sequence>MATNNTLAKFLVCLIAQLVTPKLVKALIPHKREISRRDFASITSLVPLLIPSVSIAILDESQGIPAVTESSLGKTFRRSIIKGAQVADSLDERWERFSDGLRDKSQCDEQTGRRLYDNGKRKDGTSIGNPGLGSLCNPEPLMPLKPEVVAQIFNLAIASATSAGGKSEDVLRDNIKQVKTLVAPSFVRKEQQSATEDEKEKVRFNLDAYATLRAIATFLNDDQKAIRRFQTKWGQELVSVYAPSATSKDYISPFSEKKDEFQDYDYDKSKLLDSLGKLTVVLTQLKAAGIVGFFEISIPYDDYGSVVTVAVDDYAPIGSEILLSEQANKIEGPIQALVRYLIGAASIDCSLDTFYIDPSTTRQVDYNPTQLLLSANGLRHF</sequence>
<evidence type="ECO:0000256" key="2">
    <source>
        <dbReference type="SAM" id="SignalP"/>
    </source>
</evidence>
<keyword evidence="2" id="KW-0732">Signal</keyword>
<protein>
    <submittedName>
        <fullName evidence="3">Uncharacterized protein</fullName>
    </submittedName>
</protein>
<dbReference type="Proteomes" id="UP001530400">
    <property type="component" value="Unassembled WGS sequence"/>
</dbReference>
<keyword evidence="4" id="KW-1185">Reference proteome</keyword>
<evidence type="ECO:0000256" key="1">
    <source>
        <dbReference type="SAM" id="MobiDB-lite"/>
    </source>
</evidence>